<dbReference type="AlphaFoldDB" id="A0A7S0GI47"/>
<proteinExistence type="predicted"/>
<gene>
    <name evidence="1" type="ORF">PINE0816_LOCUS17839</name>
</gene>
<evidence type="ECO:0000313" key="1">
    <source>
        <dbReference type="EMBL" id="CAD8421683.1"/>
    </source>
</evidence>
<dbReference type="EMBL" id="HBEL01038343">
    <property type="protein sequence ID" value="CAD8421683.1"/>
    <property type="molecule type" value="Transcribed_RNA"/>
</dbReference>
<protein>
    <submittedName>
        <fullName evidence="1">Uncharacterized protein</fullName>
    </submittedName>
</protein>
<reference evidence="1" key="1">
    <citation type="submission" date="2021-01" db="EMBL/GenBank/DDBJ databases">
        <authorList>
            <person name="Corre E."/>
            <person name="Pelletier E."/>
            <person name="Niang G."/>
            <person name="Scheremetjew M."/>
            <person name="Finn R."/>
            <person name="Kale V."/>
            <person name="Holt S."/>
            <person name="Cochrane G."/>
            <person name="Meng A."/>
            <person name="Brown T."/>
            <person name="Cohen L."/>
        </authorList>
    </citation>
    <scope>NUCLEOTIDE SEQUENCE</scope>
    <source>
        <strain evidence="1">CCAP1064/1</strain>
    </source>
</reference>
<accession>A0A7S0GI47</accession>
<name>A0A7S0GI47_9STRA</name>
<sequence>MNRLDEDEKLQYSQINSCVEYPYNEKETKILHKLGAGFHGPKYELLEDGSGRPYSSIVNMRAAKIRNFLSVTEFDWVKQLLVVRYEDLFLDGTESLIKSIEELTGVNATCDLFKPQVKKKQLNLPKLQKDWMEKHVDWKAENMIGYRKHEIP</sequence>
<organism evidence="1">
    <name type="scientific">Proboscia inermis</name>
    <dbReference type="NCBI Taxonomy" id="420281"/>
    <lineage>
        <taxon>Eukaryota</taxon>
        <taxon>Sar</taxon>
        <taxon>Stramenopiles</taxon>
        <taxon>Ochrophyta</taxon>
        <taxon>Bacillariophyta</taxon>
        <taxon>Coscinodiscophyceae</taxon>
        <taxon>Rhizosoleniophycidae</taxon>
        <taxon>Rhizosoleniales</taxon>
        <taxon>Rhizosoleniaceae</taxon>
        <taxon>Proboscia</taxon>
    </lineage>
</organism>